<keyword evidence="1" id="KW-0732">Signal</keyword>
<feature type="chain" id="PRO_5006059516" evidence="1">
    <location>
        <begin position="24"/>
        <end position="194"/>
    </location>
</feature>
<dbReference type="OrthoDB" id="2547892at2759"/>
<name>A0A0P1BH04_9BASI</name>
<dbReference type="AlphaFoldDB" id="A0A0P1BH04"/>
<dbReference type="EMBL" id="CCYA01000264">
    <property type="protein sequence ID" value="CEH15487.1"/>
    <property type="molecule type" value="Genomic_DNA"/>
</dbReference>
<reference evidence="2 3" key="1">
    <citation type="submission" date="2014-09" db="EMBL/GenBank/DDBJ databases">
        <authorList>
            <person name="Magalhaes I.L.F."/>
            <person name="Oliveira U."/>
            <person name="Santos F.R."/>
            <person name="Vidigal T.H.D.A."/>
            <person name="Brescovit A.D."/>
            <person name="Santos A.J."/>
        </authorList>
    </citation>
    <scope>NUCLEOTIDE SEQUENCE [LARGE SCALE GENOMIC DNA]</scope>
</reference>
<protein>
    <submittedName>
        <fullName evidence="2">Uncharacterized protein</fullName>
    </submittedName>
</protein>
<proteinExistence type="predicted"/>
<evidence type="ECO:0000313" key="3">
    <source>
        <dbReference type="Proteomes" id="UP000054845"/>
    </source>
</evidence>
<evidence type="ECO:0000256" key="1">
    <source>
        <dbReference type="SAM" id="SignalP"/>
    </source>
</evidence>
<accession>A0A0P1BH04</accession>
<keyword evidence="3" id="KW-1185">Reference proteome</keyword>
<organism evidence="2 3">
    <name type="scientific">Ceraceosorus bombacis</name>
    <dbReference type="NCBI Taxonomy" id="401625"/>
    <lineage>
        <taxon>Eukaryota</taxon>
        <taxon>Fungi</taxon>
        <taxon>Dikarya</taxon>
        <taxon>Basidiomycota</taxon>
        <taxon>Ustilaginomycotina</taxon>
        <taxon>Exobasidiomycetes</taxon>
        <taxon>Ceraceosorales</taxon>
        <taxon>Ceraceosoraceae</taxon>
        <taxon>Ceraceosorus</taxon>
    </lineage>
</organism>
<dbReference type="Proteomes" id="UP000054845">
    <property type="component" value="Unassembled WGS sequence"/>
</dbReference>
<feature type="signal peptide" evidence="1">
    <location>
        <begin position="1"/>
        <end position="23"/>
    </location>
</feature>
<evidence type="ECO:0000313" key="2">
    <source>
        <dbReference type="EMBL" id="CEH15487.1"/>
    </source>
</evidence>
<sequence length="194" mass="20466">MRVTLLALLPIAMVIASSSKVKALNMGDLTQEDMEILDARNHWFERNCERGVCKPVVSTGAQCYKNANCASFNCNNGKCVPVKGQGVKGETCNASDQCTAGSFCEYSKCNAKVASGGVCYKDAGCTSGNCVNKTCIEPASVSRGGRCTKTLQCKSNSYCGTNNRCAAKANKGGACYKTEGCAAGLTCRKKKCRA</sequence>